<dbReference type="GO" id="GO:0052911">
    <property type="term" value="F:23S rRNA (guanine(745)-N(1))-methyltransferase activity"/>
    <property type="evidence" value="ECO:0007669"/>
    <property type="project" value="UniProtKB-EC"/>
</dbReference>
<dbReference type="Pfam" id="PF21302">
    <property type="entry name" value="Zn_ribbon_RlmA"/>
    <property type="match status" value="1"/>
</dbReference>
<dbReference type="EC" id="2.1.1.187" evidence="3"/>
<dbReference type="PANTHER" id="PTHR43460">
    <property type="entry name" value="METHYLTRANSFERASE"/>
    <property type="match status" value="1"/>
</dbReference>
<dbReference type="InterPro" id="IPR052939">
    <property type="entry name" value="23S_rRNA_MeTrnsfrase_RlmA"/>
</dbReference>
<evidence type="ECO:0000259" key="1">
    <source>
        <dbReference type="Pfam" id="PF13649"/>
    </source>
</evidence>
<evidence type="ECO:0000313" key="3">
    <source>
        <dbReference type="EMBL" id="QVK22885.1"/>
    </source>
</evidence>
<evidence type="ECO:0000313" key="4">
    <source>
        <dbReference type="Proteomes" id="UP000676428"/>
    </source>
</evidence>
<feature type="domain" description="23S rRNA (guanine(745)-N(1))-methyltransferase N-terminal" evidence="2">
    <location>
        <begin position="3"/>
        <end position="45"/>
    </location>
</feature>
<dbReference type="InterPro" id="IPR048647">
    <property type="entry name" value="RlmA_N"/>
</dbReference>
<dbReference type="CDD" id="cd02440">
    <property type="entry name" value="AdoMet_MTases"/>
    <property type="match status" value="1"/>
</dbReference>
<accession>A0ABX8DDS8</accession>
<name>A0ABX8DDS8_9GAMM</name>
<evidence type="ECO:0000259" key="2">
    <source>
        <dbReference type="Pfam" id="PF21302"/>
    </source>
</evidence>
<dbReference type="Gene3D" id="3.40.50.150">
    <property type="entry name" value="Vaccinia Virus protein VP39"/>
    <property type="match status" value="1"/>
</dbReference>
<dbReference type="Pfam" id="PF13649">
    <property type="entry name" value="Methyltransf_25"/>
    <property type="match status" value="1"/>
</dbReference>
<dbReference type="PIRSF" id="PIRSF018249">
    <property type="entry name" value="MyrA_prd"/>
    <property type="match status" value="1"/>
</dbReference>
<feature type="domain" description="Methyltransferase" evidence="1">
    <location>
        <begin position="88"/>
        <end position="170"/>
    </location>
</feature>
<dbReference type="InterPro" id="IPR029063">
    <property type="entry name" value="SAM-dependent_MTases_sf"/>
</dbReference>
<keyword evidence="4" id="KW-1185">Reference proteome</keyword>
<dbReference type="Proteomes" id="UP000676428">
    <property type="component" value="Chromosome"/>
</dbReference>
<dbReference type="PANTHER" id="PTHR43460:SF1">
    <property type="entry name" value="METHYLTRANSFERASE TYPE 11 DOMAIN-CONTAINING PROTEIN"/>
    <property type="match status" value="1"/>
</dbReference>
<dbReference type="NCBIfam" id="NF008300">
    <property type="entry name" value="PRK11088.1"/>
    <property type="match status" value="1"/>
</dbReference>
<sequence>MHYECPICREALVLDGRQWRCQQRHCFDVAKEGYVNLLPVNKKHSLSPGDNQQMMAARRTFLQAGLYQPLSDRINTLAVSLHQQMPDILDIGCGEGYYSQRLQQATGGILQGMDISKTAVRYAAKRYPDLQFCVASAFDMPFVANSFDLMLKIFAPVAAAELQRVCRPDGYYISVTAGPMHHFALKQLIYAEPKEHPLSAGQLDGFILQHQERLQWQLQTPLGELSSSFLQMTPYAWKFSTEQKQHLAQQGVSCELDFCIELFQRQK</sequence>
<dbReference type="InterPro" id="IPR041698">
    <property type="entry name" value="Methyltransf_25"/>
</dbReference>
<dbReference type="SUPFAM" id="SSF53335">
    <property type="entry name" value="S-adenosyl-L-methionine-dependent methyltransferases"/>
    <property type="match status" value="1"/>
</dbReference>
<dbReference type="EMBL" id="CP074572">
    <property type="protein sequence ID" value="QVK22885.1"/>
    <property type="molecule type" value="Genomic_DNA"/>
</dbReference>
<protein>
    <submittedName>
        <fullName evidence="3">23S rRNA (Guanine(745)-N(1))-methyltransferase</fullName>
        <ecNumber evidence="3">2.1.1.187</ecNumber>
    </submittedName>
</protein>
<keyword evidence="3" id="KW-0808">Transferase</keyword>
<dbReference type="RefSeq" id="WP_213681532.1">
    <property type="nucleotide sequence ID" value="NZ_CP074572.1"/>
</dbReference>
<reference evidence="3 4" key="1">
    <citation type="journal article" date="2012" name="Int. J. Syst. Evol. Microbiol.">
        <title>Shewanella dokdonensis sp. nov., isolated from seawater.</title>
        <authorList>
            <person name="Sung H.R."/>
            <person name="Yoon J.H."/>
            <person name="Ghim S.Y."/>
        </authorList>
    </citation>
    <scope>NUCLEOTIDE SEQUENCE [LARGE SCALE GENOMIC DNA]</scope>
    <source>
        <strain evidence="3 4">DSM 23626</strain>
    </source>
</reference>
<keyword evidence="3" id="KW-0489">Methyltransferase</keyword>
<gene>
    <name evidence="3" type="primary">rlmA</name>
    <name evidence="3" type="ORF">KHX94_17155</name>
</gene>
<organism evidence="3 4">
    <name type="scientific">Shewanella dokdonensis</name>
    <dbReference type="NCBI Taxonomy" id="712036"/>
    <lineage>
        <taxon>Bacteria</taxon>
        <taxon>Pseudomonadati</taxon>
        <taxon>Pseudomonadota</taxon>
        <taxon>Gammaproteobacteria</taxon>
        <taxon>Alteromonadales</taxon>
        <taxon>Shewanellaceae</taxon>
        <taxon>Shewanella</taxon>
    </lineage>
</organism>
<proteinExistence type="predicted"/>
<dbReference type="InterPro" id="IPR016718">
    <property type="entry name" value="rRNA_m1G-MeTrfase_A_prd"/>
</dbReference>